<evidence type="ECO:0000256" key="8">
    <source>
        <dbReference type="ARBA" id="ARBA00023134"/>
    </source>
</evidence>
<dbReference type="EMBL" id="RCHS01000141">
    <property type="protein sequence ID" value="RMX60547.1"/>
    <property type="molecule type" value="Genomic_DNA"/>
</dbReference>
<evidence type="ECO:0000313" key="16">
    <source>
        <dbReference type="Proteomes" id="UP000275408"/>
    </source>
</evidence>
<dbReference type="Gene3D" id="3.40.50.261">
    <property type="entry name" value="Succinyl-CoA synthetase domains"/>
    <property type="match status" value="1"/>
</dbReference>
<dbReference type="GO" id="GO:0005739">
    <property type="term" value="C:mitochondrion"/>
    <property type="evidence" value="ECO:0007669"/>
    <property type="project" value="UniProtKB-SubCell"/>
</dbReference>
<comment type="similarity">
    <text evidence="12">Belongs to the succinate/malate CoA ligase beta subunit family. GTP-specific subunit beta subfamily.</text>
</comment>
<keyword evidence="8 12" id="KW-0342">GTP-binding</keyword>
<evidence type="ECO:0000256" key="2">
    <source>
        <dbReference type="ARBA" id="ARBA00022532"/>
    </source>
</evidence>
<comment type="subunit">
    <text evidence="11 12">Heterodimer of an alpha and a beta subunit. The beta subunit determines specificity for GTP.</text>
</comment>
<name>A0A3M6V3V3_POCDA</name>
<dbReference type="InterPro" id="IPR005809">
    <property type="entry name" value="Succ_CoA_ligase-like_bsu"/>
</dbReference>
<dbReference type="AlphaFoldDB" id="A0A3M6V3V3"/>
<dbReference type="GO" id="GO:0004775">
    <property type="term" value="F:succinate-CoA ligase (ADP-forming) activity"/>
    <property type="evidence" value="ECO:0007669"/>
    <property type="project" value="UniProtKB-UniRule"/>
</dbReference>
<evidence type="ECO:0000259" key="14">
    <source>
        <dbReference type="Pfam" id="PF08442"/>
    </source>
</evidence>
<dbReference type="InterPro" id="IPR016102">
    <property type="entry name" value="Succinyl-CoA_synth-like"/>
</dbReference>
<dbReference type="Pfam" id="PF08442">
    <property type="entry name" value="ATP-grasp_2"/>
    <property type="match status" value="1"/>
</dbReference>
<dbReference type="STRING" id="46731.A0A3M6V3V3"/>
<dbReference type="FunFam" id="3.30.470.20:FF:000002">
    <property type="entry name" value="Succinate--CoA ligase [ADP-forming] subunit beta"/>
    <property type="match status" value="1"/>
</dbReference>
<dbReference type="Proteomes" id="UP000275408">
    <property type="component" value="Unassembled WGS sequence"/>
</dbReference>
<evidence type="ECO:0000256" key="1">
    <source>
        <dbReference type="ARBA" id="ARBA00005064"/>
    </source>
</evidence>
<dbReference type="InterPro" id="IPR034722">
    <property type="entry name" value="Succ_CoA_betaG_euk"/>
</dbReference>
<dbReference type="EC" id="6.2.1.4" evidence="12"/>
<feature type="site" description="Important for substrate specificity" evidence="12">
    <location>
        <position position="107"/>
    </location>
</feature>
<dbReference type="GO" id="GO:0005524">
    <property type="term" value="F:ATP binding"/>
    <property type="evidence" value="ECO:0007669"/>
    <property type="project" value="InterPro"/>
</dbReference>
<dbReference type="PANTHER" id="PTHR11815">
    <property type="entry name" value="SUCCINYL-COA SYNTHETASE BETA CHAIN"/>
    <property type="match status" value="1"/>
</dbReference>
<keyword evidence="2 12" id="KW-0816">Tricarboxylic acid cycle</keyword>
<keyword evidence="3 12" id="KW-0436">Ligase</keyword>
<sequence length="459" mass="49920">MPEVRHIAGSLKTHARSLVPLKSNMAALPRYGTMSTICRKCVGLTNRFWLRSSQANAVSITPVRWLNLQEFQSKKLMADNGLHVQRFKVAESGKEAVAIAKELNAKEFVLKAQILAGGRGKGTFTSGLQGGVHLTSDPEKIGELTDQMVGYNLTTKQTPPDGVLVQKVMVAESYDISRETYLAILMDRGYQGPVIVGSPKGGVDIEEVAEKTPEHIHKVAVDIFKGITDEDARYLAEKLEFQGPLLEEAAEQIKALYKLFLKVDATQVEINPFGETPDGKVVCFDAKFNFDDSAKFRQKEVFAMDDQSESDPREVEAGKYDLNYIGLDGNIACLVNGAGLAMATMDIIKLHGGSPANFLDLGGGVKEEGVFQAFNIVTKDPRVKSILVNIFGGIVNCATVADGITSAYKKLKVNVPVVVRLEGTNVEEAKRILRDSGMPLIPADDMDDAAQKAVTSLTN</sequence>
<dbReference type="PIRSF" id="PIRSF001554">
    <property type="entry name" value="SucCS_beta"/>
    <property type="match status" value="1"/>
</dbReference>
<evidence type="ECO:0000313" key="15">
    <source>
        <dbReference type="EMBL" id="RMX60547.1"/>
    </source>
</evidence>
<organism evidence="15 16">
    <name type="scientific">Pocillopora damicornis</name>
    <name type="common">Cauliflower coral</name>
    <name type="synonym">Millepora damicornis</name>
    <dbReference type="NCBI Taxonomy" id="46731"/>
    <lineage>
        <taxon>Eukaryota</taxon>
        <taxon>Metazoa</taxon>
        <taxon>Cnidaria</taxon>
        <taxon>Anthozoa</taxon>
        <taxon>Hexacorallia</taxon>
        <taxon>Scleractinia</taxon>
        <taxon>Astrocoeniina</taxon>
        <taxon>Pocilloporidae</taxon>
        <taxon>Pocillopora</taxon>
    </lineage>
</organism>
<dbReference type="Gene3D" id="3.30.1490.20">
    <property type="entry name" value="ATP-grasp fold, A domain"/>
    <property type="match status" value="1"/>
</dbReference>
<proteinExistence type="inferred from homology"/>
<evidence type="ECO:0000256" key="12">
    <source>
        <dbReference type="HAMAP-Rule" id="MF_03221"/>
    </source>
</evidence>
<feature type="binding site" evidence="12">
    <location>
        <begin position="118"/>
        <end position="120"/>
    </location>
    <ligand>
        <name>GTP</name>
        <dbReference type="ChEBI" id="CHEBI:37565"/>
    </ligand>
</feature>
<dbReference type="GO" id="GO:0006104">
    <property type="term" value="P:succinyl-CoA metabolic process"/>
    <property type="evidence" value="ECO:0007669"/>
    <property type="project" value="InterPro"/>
</dbReference>
<dbReference type="GO" id="GO:0006099">
    <property type="term" value="P:tricarboxylic acid cycle"/>
    <property type="evidence" value="ECO:0007669"/>
    <property type="project" value="UniProtKB-UniRule"/>
</dbReference>
<evidence type="ECO:0000256" key="9">
    <source>
        <dbReference type="ARBA" id="ARBA00052879"/>
    </source>
</evidence>
<dbReference type="HAMAP" id="MF_03221">
    <property type="entry name" value="Succ_CoA_betaG_euk"/>
    <property type="match status" value="1"/>
</dbReference>
<feature type="binding site" evidence="12">
    <location>
        <position position="271"/>
    </location>
    <ligand>
        <name>Mg(2+)</name>
        <dbReference type="ChEBI" id="CHEBI:18420"/>
    </ligand>
</feature>
<evidence type="ECO:0000256" key="4">
    <source>
        <dbReference type="ARBA" id="ARBA00022723"/>
    </source>
</evidence>
<dbReference type="FunFam" id="3.40.50.261:FF:000001">
    <property type="entry name" value="Succinate--CoA ligase [ADP-forming] subunit beta"/>
    <property type="match status" value="1"/>
</dbReference>
<dbReference type="OrthoDB" id="1552at2759"/>
<dbReference type="GO" id="GO:0004776">
    <property type="term" value="F:succinate-CoA ligase (GDP-forming) activity"/>
    <property type="evidence" value="ECO:0007669"/>
    <property type="project" value="UniProtKB-EC"/>
</dbReference>
<dbReference type="NCBIfam" id="NF001913">
    <property type="entry name" value="PRK00696.1"/>
    <property type="match status" value="1"/>
</dbReference>
<comment type="cofactor">
    <cofactor evidence="12">
        <name>Mg(2+)</name>
        <dbReference type="ChEBI" id="CHEBI:18420"/>
    </cofactor>
    <text evidence="12">Binds 1 Mg(2+) ion per subunit.</text>
</comment>
<keyword evidence="4 12" id="KW-0479">Metal-binding</keyword>
<dbReference type="GO" id="GO:0005525">
    <property type="term" value="F:GTP binding"/>
    <property type="evidence" value="ECO:0007669"/>
    <property type="project" value="UniProtKB-UniRule"/>
</dbReference>
<feature type="binding site" evidence="12">
    <location>
        <position position="285"/>
    </location>
    <ligand>
        <name>Mg(2+)</name>
        <dbReference type="ChEBI" id="CHEBI:18420"/>
    </ligand>
</feature>
<dbReference type="InterPro" id="IPR017866">
    <property type="entry name" value="Succ-CoA_synthase_bsu_CS"/>
</dbReference>
<dbReference type="InterPro" id="IPR013815">
    <property type="entry name" value="ATP_grasp_subdomain_1"/>
</dbReference>
<dbReference type="GO" id="GO:0000287">
    <property type="term" value="F:magnesium ion binding"/>
    <property type="evidence" value="ECO:0007669"/>
    <property type="project" value="UniProtKB-UniRule"/>
</dbReference>
<feature type="binding site" evidence="12">
    <location>
        <begin position="393"/>
        <end position="395"/>
    </location>
    <ligand>
        <name>substrate</name>
        <note>ligand shared with subunit alpha</note>
    </ligand>
</feature>
<reference evidence="15 16" key="1">
    <citation type="journal article" date="2018" name="Sci. Rep.">
        <title>Comparative analysis of the Pocillopora damicornis genome highlights role of immune system in coral evolution.</title>
        <authorList>
            <person name="Cunning R."/>
            <person name="Bay R.A."/>
            <person name="Gillette P."/>
            <person name="Baker A.C."/>
            <person name="Traylor-Knowles N."/>
        </authorList>
    </citation>
    <scope>NUCLEOTIDE SEQUENCE [LARGE SCALE GENOMIC DNA]</scope>
    <source>
        <strain evidence="15">RSMAS</strain>
        <tissue evidence="15">Whole animal</tissue>
    </source>
</reference>
<dbReference type="SUPFAM" id="SSF56059">
    <property type="entry name" value="Glutathione synthetase ATP-binding domain-like"/>
    <property type="match status" value="1"/>
</dbReference>
<dbReference type="FunFam" id="3.30.1490.20:FF:000004">
    <property type="entry name" value="Succinate--CoA ligase [ADP-forming] subunit beta, mitochondrial"/>
    <property type="match status" value="1"/>
</dbReference>
<feature type="site" description="Important for substrate specificity" evidence="12">
    <location>
        <position position="175"/>
    </location>
</feature>
<dbReference type="HAMAP" id="MF_00558">
    <property type="entry name" value="Succ_CoA_beta"/>
    <property type="match status" value="1"/>
</dbReference>
<accession>A0A3M6V3V3</accession>
<comment type="catalytic activity">
    <reaction evidence="9 12">
        <text>GTP + succinate + CoA = succinyl-CoA + GDP + phosphate</text>
        <dbReference type="Rhea" id="RHEA:22120"/>
        <dbReference type="ChEBI" id="CHEBI:30031"/>
        <dbReference type="ChEBI" id="CHEBI:37565"/>
        <dbReference type="ChEBI" id="CHEBI:43474"/>
        <dbReference type="ChEBI" id="CHEBI:57287"/>
        <dbReference type="ChEBI" id="CHEBI:57292"/>
        <dbReference type="ChEBI" id="CHEBI:58189"/>
        <dbReference type="EC" id="6.2.1.4"/>
    </reaction>
</comment>
<evidence type="ECO:0000256" key="11">
    <source>
        <dbReference type="ARBA" id="ARBA00063570"/>
    </source>
</evidence>
<dbReference type="InterPro" id="IPR005811">
    <property type="entry name" value="SUCC_ACL_C"/>
</dbReference>
<dbReference type="PROSITE" id="PS01217">
    <property type="entry name" value="SUCCINYL_COA_LIG_3"/>
    <property type="match status" value="1"/>
</dbReference>
<evidence type="ECO:0000256" key="6">
    <source>
        <dbReference type="ARBA" id="ARBA00022842"/>
    </source>
</evidence>
<comment type="caution">
    <text evidence="15">The sequence shown here is derived from an EMBL/GenBank/DDBJ whole genome shotgun (WGS) entry which is preliminary data.</text>
</comment>
<feature type="domain" description="ATP-citrate synthase/succinyl-CoA ligase C-terminal" evidence="13">
    <location>
        <begin position="334"/>
        <end position="454"/>
    </location>
</feature>
<keyword evidence="6 12" id="KW-0460">Magnesium</keyword>
<comment type="subcellular location">
    <subcellularLocation>
        <location evidence="12">Mitochondrion</location>
    </subcellularLocation>
</comment>
<dbReference type="UniPathway" id="UPA00223">
    <property type="reaction ID" value="UER00999"/>
</dbReference>
<dbReference type="Gene3D" id="3.30.470.20">
    <property type="entry name" value="ATP-grasp fold, B domain"/>
    <property type="match status" value="1"/>
</dbReference>
<dbReference type="SUPFAM" id="SSF52210">
    <property type="entry name" value="Succinyl-CoA synthetase domains"/>
    <property type="match status" value="1"/>
</dbReference>
<feature type="binding site" evidence="12">
    <location>
        <position position="336"/>
    </location>
    <ligand>
        <name>substrate</name>
        <note>ligand shared with subunit alpha</note>
    </ligand>
</feature>
<comment type="function">
    <text evidence="10 12">GTP-specific succinyl-CoA synthetase functions in the citric acid cycle (TCA), coupling the hydrolysis of succinyl-CoA to the synthesis of GTP and thus represents the only step of substrate-level phosphorylation in the TCA. The beta subunit provides nucleotide specificity of the enzyme and binds the substrate succinate, while the binding sites for coenzyme A and phosphate are found in the alpha subunit.</text>
</comment>
<gene>
    <name evidence="15" type="ORF">pdam_00001415</name>
</gene>
<feature type="binding site" evidence="12">
    <location>
        <position position="174"/>
    </location>
    <ligand>
        <name>GTP</name>
        <dbReference type="ChEBI" id="CHEBI:37565"/>
    </ligand>
</feature>
<dbReference type="NCBIfam" id="TIGR01016">
    <property type="entry name" value="sucCoAbeta"/>
    <property type="match status" value="1"/>
</dbReference>
<feature type="binding site" evidence="12">
    <location>
        <position position="85"/>
    </location>
    <ligand>
        <name>GTP</name>
        <dbReference type="ChEBI" id="CHEBI:37565"/>
    </ligand>
</feature>
<dbReference type="PANTHER" id="PTHR11815:SF10">
    <property type="entry name" value="SUCCINATE--COA LIGASE [GDP-FORMING] SUBUNIT BETA, MITOCHONDRIAL"/>
    <property type="match status" value="1"/>
</dbReference>
<protein>
    <recommendedName>
        <fullName evidence="12">Succinate--CoA ligase [GDP-forming] subunit beta, mitochondrial</fullName>
        <ecNumber evidence="12">6.2.1.4</ecNumber>
    </recommendedName>
    <alternativeName>
        <fullName evidence="12">GTP-specific succinyl-CoA synthetase subunit beta</fullName>
        <shortName evidence="12">G-SCS</shortName>
        <shortName evidence="12">GTPSCS</shortName>
    </alternativeName>
    <alternativeName>
        <fullName evidence="12">Succinyl-CoA synthetase beta-G chain</fullName>
        <shortName evidence="12">SCS-betaG</shortName>
    </alternativeName>
</protein>
<evidence type="ECO:0000256" key="7">
    <source>
        <dbReference type="ARBA" id="ARBA00023128"/>
    </source>
</evidence>
<evidence type="ECO:0000256" key="10">
    <source>
        <dbReference type="ARBA" id="ARBA00053833"/>
    </source>
</evidence>
<comment type="pathway">
    <text evidence="1 12">Carbohydrate metabolism; tricarboxylic acid cycle; succinate from succinyl-CoA (ligase route): step 1/1.</text>
</comment>
<keyword evidence="5 12" id="KW-0547">Nucleotide-binding</keyword>
<evidence type="ECO:0000256" key="3">
    <source>
        <dbReference type="ARBA" id="ARBA00022598"/>
    </source>
</evidence>
<dbReference type="GO" id="GO:0042709">
    <property type="term" value="C:succinate-CoA ligase complex"/>
    <property type="evidence" value="ECO:0007669"/>
    <property type="project" value="TreeGrafter"/>
</dbReference>
<keyword evidence="16" id="KW-1185">Reference proteome</keyword>
<dbReference type="InterPro" id="IPR013650">
    <property type="entry name" value="ATP-grasp_succ-CoA_synth-type"/>
</dbReference>
<evidence type="ECO:0000256" key="5">
    <source>
        <dbReference type="ARBA" id="ARBA00022741"/>
    </source>
</evidence>
<keyword evidence="7 12" id="KW-0496">Mitochondrion</keyword>
<feature type="domain" description="ATP-grasp fold succinyl-CoA synthetase-type" evidence="14">
    <location>
        <begin position="67"/>
        <end position="273"/>
    </location>
</feature>
<dbReference type="Pfam" id="PF00549">
    <property type="entry name" value="Ligase_CoA"/>
    <property type="match status" value="1"/>
</dbReference>
<evidence type="ECO:0000259" key="13">
    <source>
        <dbReference type="Pfam" id="PF00549"/>
    </source>
</evidence>